<dbReference type="InterPro" id="IPR000073">
    <property type="entry name" value="AB_hydrolase_1"/>
</dbReference>
<dbReference type="EMBL" id="FOLY01000001">
    <property type="protein sequence ID" value="SFC11475.1"/>
    <property type="molecule type" value="Genomic_DNA"/>
</dbReference>
<accession>A0A1I1GJ47</accession>
<sequence>MTIAGKTGLVLLPGWVLGPRPLVPLSRAIERCDSTIEVHRTVYPRWQHHRLEAWLEILDETLPDNVWLGGWSMGGMLAAALAERRGARTPGLITMGASARAVFPAQMASDMAGPVAWPSLLAQGRHDVWHLGRRLLAALPNNGVRQSAAEFLLLMGMDLCRTLSRLEMPQLHLFGEQDMLIPPAARRRVSECLPATGQIQLMTGAGHGFVIDQAEETARVITGFMTAHCQNDASIKDTGSVQT</sequence>
<keyword evidence="3" id="KW-1185">Reference proteome</keyword>
<feature type="domain" description="AB hydrolase-1" evidence="1">
    <location>
        <begin position="9"/>
        <end position="219"/>
    </location>
</feature>
<evidence type="ECO:0000259" key="1">
    <source>
        <dbReference type="Pfam" id="PF12697"/>
    </source>
</evidence>
<dbReference type="AlphaFoldDB" id="A0A1I1GJ47"/>
<evidence type="ECO:0000313" key="3">
    <source>
        <dbReference type="Proteomes" id="UP000199046"/>
    </source>
</evidence>
<proteinExistence type="predicted"/>
<reference evidence="3" key="1">
    <citation type="submission" date="2016-10" db="EMBL/GenBank/DDBJ databases">
        <authorList>
            <person name="Varghese N."/>
            <person name="Submissions S."/>
        </authorList>
    </citation>
    <scope>NUCLEOTIDE SEQUENCE [LARGE SCALE GENOMIC DNA]</scope>
    <source>
        <strain evidence="3">DSM 23439</strain>
    </source>
</reference>
<dbReference type="OrthoDB" id="9780744at2"/>
<dbReference type="SUPFAM" id="SSF53474">
    <property type="entry name" value="alpha/beta-Hydrolases"/>
    <property type="match status" value="1"/>
</dbReference>
<dbReference type="InterPro" id="IPR029058">
    <property type="entry name" value="AB_hydrolase_fold"/>
</dbReference>
<protein>
    <submittedName>
        <fullName evidence="2">Pimeloyl-[acyl-carrier protein] methyl ester esterase</fullName>
    </submittedName>
</protein>
<name>A0A1I1GJ47_9GAMM</name>
<gene>
    <name evidence="2" type="ORF">SAMN05421848_0602</name>
</gene>
<organism evidence="2 3">
    <name type="scientific">Kushneria avicenniae</name>
    <dbReference type="NCBI Taxonomy" id="402385"/>
    <lineage>
        <taxon>Bacteria</taxon>
        <taxon>Pseudomonadati</taxon>
        <taxon>Pseudomonadota</taxon>
        <taxon>Gammaproteobacteria</taxon>
        <taxon>Oceanospirillales</taxon>
        <taxon>Halomonadaceae</taxon>
        <taxon>Kushneria</taxon>
    </lineage>
</organism>
<dbReference type="STRING" id="402385.SAMN05421848_0602"/>
<evidence type="ECO:0000313" key="2">
    <source>
        <dbReference type="EMBL" id="SFC11475.1"/>
    </source>
</evidence>
<dbReference type="Pfam" id="PF12697">
    <property type="entry name" value="Abhydrolase_6"/>
    <property type="match status" value="1"/>
</dbReference>
<dbReference type="Proteomes" id="UP000199046">
    <property type="component" value="Unassembled WGS sequence"/>
</dbReference>
<dbReference type="RefSeq" id="WP_090130617.1">
    <property type="nucleotide sequence ID" value="NZ_FOLY01000001.1"/>
</dbReference>
<dbReference type="Gene3D" id="3.40.50.1820">
    <property type="entry name" value="alpha/beta hydrolase"/>
    <property type="match status" value="1"/>
</dbReference>